<proteinExistence type="predicted"/>
<dbReference type="CDD" id="cd04584">
    <property type="entry name" value="CBS_pair_AcuB_like"/>
    <property type="match status" value="1"/>
</dbReference>
<dbReference type="PANTHER" id="PTHR48108">
    <property type="entry name" value="CBS DOMAIN-CONTAINING PROTEIN CBSX2, CHLOROPLASTIC"/>
    <property type="match status" value="1"/>
</dbReference>
<evidence type="ECO:0000256" key="2">
    <source>
        <dbReference type="PROSITE-ProRule" id="PRU00703"/>
    </source>
</evidence>
<evidence type="ECO:0000313" key="6">
    <source>
        <dbReference type="Proteomes" id="UP000198661"/>
    </source>
</evidence>
<dbReference type="EMBL" id="FOOK01000009">
    <property type="protein sequence ID" value="SFF94491.1"/>
    <property type="molecule type" value="Genomic_DNA"/>
</dbReference>
<reference evidence="5 6" key="1">
    <citation type="submission" date="2016-10" db="EMBL/GenBank/DDBJ databases">
        <authorList>
            <person name="de Groot N.N."/>
        </authorList>
    </citation>
    <scope>NUCLEOTIDE SEQUENCE [LARGE SCALE GENOMIC DNA]</scope>
    <source>
        <strain evidence="5 6">DSM 44945</strain>
    </source>
</reference>
<dbReference type="STRING" id="201973.SAMN04488025_109101"/>
<dbReference type="InterPro" id="IPR046342">
    <property type="entry name" value="CBS_dom_sf"/>
</dbReference>
<feature type="domain" description="CBS" evidence="3">
    <location>
        <begin position="77"/>
        <end position="134"/>
    </location>
</feature>
<feature type="domain" description="CBS" evidence="3">
    <location>
        <begin position="7"/>
        <end position="62"/>
    </location>
</feature>
<sequence>MLIEEIMHRRVHTAGPDTTLKQALQLLQEHRIRHLPVTDGDRLVGIVTDRDLREACPSILEKNPQDDTLEQPISSIMKREVITAHPLDFIEDAARLMYEHRIGCLPVLQEERLVGIVTQTDVLHTLIELFGVDRPSQRVEIEVPDRAGMLADAARVFRQHKANLLSVIMHPGTRENTRRIVFRAETMLIDDIVRELRAAGHRVLWPPVEDQEPEGSK</sequence>
<keyword evidence="6" id="KW-1185">Reference proteome</keyword>
<evidence type="ECO:0000256" key="1">
    <source>
        <dbReference type="ARBA" id="ARBA00022737"/>
    </source>
</evidence>
<keyword evidence="2" id="KW-0129">CBS domain</keyword>
<dbReference type="InterPro" id="IPR045865">
    <property type="entry name" value="ACT-like_dom_sf"/>
</dbReference>
<gene>
    <name evidence="5" type="ORF">SAMN04488025_109101</name>
</gene>
<dbReference type="SUPFAM" id="SSF54631">
    <property type="entry name" value="CBS-domain pair"/>
    <property type="match status" value="1"/>
</dbReference>
<dbReference type="PROSITE" id="PS51671">
    <property type="entry name" value="ACT"/>
    <property type="match status" value="1"/>
</dbReference>
<evidence type="ECO:0000259" key="4">
    <source>
        <dbReference type="PROSITE" id="PS51671"/>
    </source>
</evidence>
<dbReference type="InterPro" id="IPR051462">
    <property type="entry name" value="CBS_domain-containing"/>
</dbReference>
<dbReference type="RefSeq" id="WP_092037396.1">
    <property type="nucleotide sequence ID" value="NZ_FOOK01000009.1"/>
</dbReference>
<keyword evidence="1" id="KW-0677">Repeat</keyword>
<dbReference type="InterPro" id="IPR000644">
    <property type="entry name" value="CBS_dom"/>
</dbReference>
<dbReference type="PROSITE" id="PS51371">
    <property type="entry name" value="CBS"/>
    <property type="match status" value="2"/>
</dbReference>
<dbReference type="InterPro" id="IPR002912">
    <property type="entry name" value="ACT_dom"/>
</dbReference>
<dbReference type="PANTHER" id="PTHR48108:SF2">
    <property type="entry name" value="ACETOIN UTILIZATION PROTEIN ACUB"/>
    <property type="match status" value="1"/>
</dbReference>
<dbReference type="Pfam" id="PF01842">
    <property type="entry name" value="ACT"/>
    <property type="match status" value="1"/>
</dbReference>
<protein>
    <submittedName>
        <fullName evidence="5">Acetoin utilization protein AcuB</fullName>
    </submittedName>
</protein>
<evidence type="ECO:0000259" key="3">
    <source>
        <dbReference type="PROSITE" id="PS51371"/>
    </source>
</evidence>
<accession>A0A1I2MZF4</accession>
<organism evidence="5 6">
    <name type="scientific">Planifilum fulgidum</name>
    <dbReference type="NCBI Taxonomy" id="201973"/>
    <lineage>
        <taxon>Bacteria</taxon>
        <taxon>Bacillati</taxon>
        <taxon>Bacillota</taxon>
        <taxon>Bacilli</taxon>
        <taxon>Bacillales</taxon>
        <taxon>Thermoactinomycetaceae</taxon>
        <taxon>Planifilum</taxon>
    </lineage>
</organism>
<dbReference type="Pfam" id="PF00571">
    <property type="entry name" value="CBS"/>
    <property type="match status" value="2"/>
</dbReference>
<dbReference type="SUPFAM" id="SSF55021">
    <property type="entry name" value="ACT-like"/>
    <property type="match status" value="1"/>
</dbReference>
<dbReference type="Proteomes" id="UP000198661">
    <property type="component" value="Unassembled WGS sequence"/>
</dbReference>
<feature type="domain" description="ACT" evidence="4">
    <location>
        <begin position="138"/>
        <end position="211"/>
    </location>
</feature>
<dbReference type="OrthoDB" id="9781631at2"/>
<dbReference type="Gene3D" id="3.10.580.10">
    <property type="entry name" value="CBS-domain"/>
    <property type="match status" value="1"/>
</dbReference>
<dbReference type="SMART" id="SM00116">
    <property type="entry name" value="CBS"/>
    <property type="match status" value="2"/>
</dbReference>
<dbReference type="AlphaFoldDB" id="A0A1I2MZF4"/>
<evidence type="ECO:0000313" key="5">
    <source>
        <dbReference type="EMBL" id="SFF94491.1"/>
    </source>
</evidence>
<name>A0A1I2MZF4_9BACL</name>